<dbReference type="PANTHER" id="PTHR30620:SF16">
    <property type="entry name" value="LYSOSOMAL BETA GLUCOSIDASE"/>
    <property type="match status" value="1"/>
</dbReference>
<comment type="caution">
    <text evidence="8">The sequence shown here is derived from an EMBL/GenBank/DDBJ whole genome shotgun (WGS) entry which is preliminary data.</text>
</comment>
<comment type="catalytic activity">
    <reaction evidence="1">
        <text>Hydrolysis of terminal, non-reducing beta-D-glucosyl residues with release of beta-D-glucose.</text>
        <dbReference type="EC" id="3.2.1.21"/>
    </reaction>
</comment>
<sequence>MKALYNLVKRFNKKGKTTMTNSTVKKLFEKMTIEEKIGQLLQLSADFFQGNSAVITGPMSEHHLSLKTLYQAGSVLGVSGAKRVRAIQSDYLAHSRLKIPMLFMADVVHGYQTIFPIPLALTASFDPSVMKNASEVAASEAAAGGVHVTFAPMVDLVRDPRWGRVMESSGEDPFLSSVMAQAAVKGFQGEKPLANEHIAACVKHFAAYGAPEAGREYNTVDLSEWRFREQYLPAYAKAIEAQVLLVMTSFNTLFGVPATANQYLMRDILRKELHFNGVLISDWDAIGELITHGVAGDLKQAASLALKAGVDIDMMSFAYAHYLKKATDVDSNTKKLIDESVMRILELKDVLGLFDDPYRGISEEREAIAIKTHKNLASAQHAAEQAMVLLKNKNHILPLKQQQRLAVVGPAANTGEILGSWSWQGDSSTTESYISALRRHFLNVSYAQGCGFHQINLQEVQTAMKIARNSDVIVAFMGLPQSDSGEATSMTNLCLPKEQLTLLARLSELNKPMVIVVNTGRPLVLTDVDAESDAMLISWFPGSRGAEALANILDGTVEPSGKLPMTFPRKLGQIPVYYNAYSTGRPIQGDSSDNENKYLSKYIDESNEPLYPFGFGLTYADLIVTDLRLNQKTITPNKSIHVMAVVKNRSDRDGLAVVQCYIHQKVGQTVRPIKQLIDFIKVIIPANSTKTVEFNLTSDKLVSVHSDLAKHIDVGEYIVMVGLDSEKVLKDTIFVKQNIGELYNDQIKK</sequence>
<organism evidence="8 9">
    <name type="scientific">Lacticaseibacillus paracasei NRIC 0644</name>
    <dbReference type="NCBI Taxonomy" id="1435038"/>
    <lineage>
        <taxon>Bacteria</taxon>
        <taxon>Bacillati</taxon>
        <taxon>Bacillota</taxon>
        <taxon>Bacilli</taxon>
        <taxon>Lactobacillales</taxon>
        <taxon>Lactobacillaceae</taxon>
        <taxon>Lacticaseibacillus</taxon>
    </lineage>
</organism>
<evidence type="ECO:0000256" key="5">
    <source>
        <dbReference type="ARBA" id="ARBA00022801"/>
    </source>
</evidence>
<feature type="domain" description="Fibronectin type III-like" evidence="7">
    <location>
        <begin position="656"/>
        <end position="725"/>
    </location>
</feature>
<keyword evidence="4" id="KW-0732">Signal</keyword>
<evidence type="ECO:0000313" key="9">
    <source>
        <dbReference type="Proteomes" id="UP000032552"/>
    </source>
</evidence>
<dbReference type="InterPro" id="IPR051915">
    <property type="entry name" value="Cellulose_Degrad_GH3"/>
</dbReference>
<evidence type="ECO:0000256" key="4">
    <source>
        <dbReference type="ARBA" id="ARBA00022729"/>
    </source>
</evidence>
<dbReference type="PRINTS" id="PR00133">
    <property type="entry name" value="GLHYDRLASE3"/>
</dbReference>
<dbReference type="SUPFAM" id="SSF52279">
    <property type="entry name" value="Beta-D-glucan exohydrolase, C-terminal domain"/>
    <property type="match status" value="1"/>
</dbReference>
<dbReference type="Proteomes" id="UP000032552">
    <property type="component" value="Unassembled WGS sequence"/>
</dbReference>
<evidence type="ECO:0000313" key="8">
    <source>
        <dbReference type="EMBL" id="GAN35412.1"/>
    </source>
</evidence>
<evidence type="ECO:0000256" key="2">
    <source>
        <dbReference type="ARBA" id="ARBA00005336"/>
    </source>
</evidence>
<evidence type="ECO:0000256" key="1">
    <source>
        <dbReference type="ARBA" id="ARBA00000448"/>
    </source>
</evidence>
<dbReference type="PANTHER" id="PTHR30620">
    <property type="entry name" value="PERIPLASMIC BETA-GLUCOSIDASE-RELATED"/>
    <property type="match status" value="1"/>
</dbReference>
<dbReference type="Pfam" id="PF00933">
    <property type="entry name" value="Glyco_hydro_3"/>
    <property type="match status" value="1"/>
</dbReference>
<comment type="similarity">
    <text evidence="2">Belongs to the glycosyl hydrolase 3 family.</text>
</comment>
<dbReference type="Pfam" id="PF14310">
    <property type="entry name" value="Fn3-like"/>
    <property type="match status" value="1"/>
</dbReference>
<reference evidence="9" key="1">
    <citation type="submission" date="2014-05" db="EMBL/GenBank/DDBJ databases">
        <title>Whole genome sequencing of Lactobacillus casei NRIC0644.</title>
        <authorList>
            <person name="Atarashi H."/>
            <person name="Yoshida Y."/>
            <person name="Fujimura S."/>
            <person name="Tanaka N."/>
            <person name="Shiwa Y."/>
            <person name="Yoshikawa H."/>
            <person name="Okada S."/>
            <person name="Nakagawa J."/>
        </authorList>
    </citation>
    <scope>NUCLEOTIDE SEQUENCE [LARGE SCALE GENOMIC DNA]</scope>
    <source>
        <strain evidence="9">NRIC0644</strain>
    </source>
</reference>
<dbReference type="GO" id="GO:0008422">
    <property type="term" value="F:beta-glucosidase activity"/>
    <property type="evidence" value="ECO:0007669"/>
    <property type="project" value="UniProtKB-EC"/>
</dbReference>
<dbReference type="AlphaFoldDB" id="A0A0C9Q6B3"/>
<name>A0A0C9Q6B3_LACPA</name>
<dbReference type="Gene3D" id="2.60.40.10">
    <property type="entry name" value="Immunoglobulins"/>
    <property type="match status" value="1"/>
</dbReference>
<accession>A0A0C9Q6B3</accession>
<dbReference type="InterPro" id="IPR013783">
    <property type="entry name" value="Ig-like_fold"/>
</dbReference>
<evidence type="ECO:0000256" key="6">
    <source>
        <dbReference type="ARBA" id="ARBA00023295"/>
    </source>
</evidence>
<keyword evidence="5" id="KW-0378">Hydrolase</keyword>
<dbReference type="InterPro" id="IPR026891">
    <property type="entry name" value="Fn3-like"/>
</dbReference>
<dbReference type="EC" id="3.2.1.21" evidence="3"/>
<protein>
    <recommendedName>
        <fullName evidence="3">beta-glucosidase</fullName>
        <ecNumber evidence="3">3.2.1.21</ecNumber>
    </recommendedName>
</protein>
<dbReference type="InterPro" id="IPR002772">
    <property type="entry name" value="Glyco_hydro_3_C"/>
</dbReference>
<dbReference type="SMART" id="SM01217">
    <property type="entry name" value="Fn3_like"/>
    <property type="match status" value="1"/>
</dbReference>
<dbReference type="EMBL" id="BAYM01000001">
    <property type="protein sequence ID" value="GAN35412.1"/>
    <property type="molecule type" value="Genomic_DNA"/>
</dbReference>
<dbReference type="InterPro" id="IPR017853">
    <property type="entry name" value="GH"/>
</dbReference>
<dbReference type="Pfam" id="PF01915">
    <property type="entry name" value="Glyco_hydro_3_C"/>
    <property type="match status" value="1"/>
</dbReference>
<dbReference type="Gene3D" id="3.20.20.300">
    <property type="entry name" value="Glycoside hydrolase, family 3, N-terminal domain"/>
    <property type="match status" value="1"/>
</dbReference>
<dbReference type="GO" id="GO:0009251">
    <property type="term" value="P:glucan catabolic process"/>
    <property type="evidence" value="ECO:0007669"/>
    <property type="project" value="TreeGrafter"/>
</dbReference>
<dbReference type="InterPro" id="IPR036881">
    <property type="entry name" value="Glyco_hydro_3_C_sf"/>
</dbReference>
<dbReference type="SUPFAM" id="SSF51445">
    <property type="entry name" value="(Trans)glycosidases"/>
    <property type="match status" value="1"/>
</dbReference>
<dbReference type="InterPro" id="IPR036962">
    <property type="entry name" value="Glyco_hydro_3_N_sf"/>
</dbReference>
<dbReference type="Gene3D" id="3.40.50.1700">
    <property type="entry name" value="Glycoside hydrolase family 3 C-terminal domain"/>
    <property type="match status" value="1"/>
</dbReference>
<proteinExistence type="inferred from homology"/>
<evidence type="ECO:0000259" key="7">
    <source>
        <dbReference type="SMART" id="SM01217"/>
    </source>
</evidence>
<evidence type="ECO:0000256" key="3">
    <source>
        <dbReference type="ARBA" id="ARBA00012744"/>
    </source>
</evidence>
<keyword evidence="6" id="KW-0326">Glycosidase</keyword>
<gene>
    <name evidence="8" type="ORF">LC0644_0001</name>
</gene>
<dbReference type="InterPro" id="IPR001764">
    <property type="entry name" value="Glyco_hydro_3_N"/>
</dbReference>